<accession>A0A9D5AMJ9</accession>
<protein>
    <submittedName>
        <fullName evidence="2">Uncharacterized protein</fullName>
    </submittedName>
</protein>
<feature type="region of interest" description="Disordered" evidence="1">
    <location>
        <begin position="44"/>
        <end position="93"/>
    </location>
</feature>
<dbReference type="EMBL" id="JAMSHJ010000005">
    <property type="protein sequence ID" value="KAI5412509.1"/>
    <property type="molecule type" value="Genomic_DNA"/>
</dbReference>
<proteinExistence type="predicted"/>
<comment type="caution">
    <text evidence="2">The sequence shown here is derived from an EMBL/GenBank/DDBJ whole genome shotgun (WGS) entry which is preliminary data.</text>
</comment>
<name>A0A9D5AMJ9_PEA</name>
<feature type="compositionally biased region" description="Low complexity" evidence="1">
    <location>
        <begin position="60"/>
        <end position="69"/>
    </location>
</feature>
<evidence type="ECO:0000256" key="1">
    <source>
        <dbReference type="SAM" id="MobiDB-lite"/>
    </source>
</evidence>
<sequence length="174" mass="19419">MAIGAFVISRLTRKDGRKILPPPPDTLSALFKQQPPLSMEIQLPPQLSFEMLPPPPPPLSSSLEYISSPDNDSVEELPQLPSPPLSAPWRPQLPRVGGQLPPVGCLNRRRMNYLYNSELPHLSEVSSSPEPPSSVYDSVAKLSSSLYPTPWTPRVPPIPWLTRKQMMYLKRSTC</sequence>
<dbReference type="Proteomes" id="UP001058974">
    <property type="component" value="Chromosome 5"/>
</dbReference>
<reference evidence="2 3" key="1">
    <citation type="journal article" date="2022" name="Nat. Genet.">
        <title>Improved pea reference genome and pan-genome highlight genomic features and evolutionary characteristics.</title>
        <authorList>
            <person name="Yang T."/>
            <person name="Liu R."/>
            <person name="Luo Y."/>
            <person name="Hu S."/>
            <person name="Wang D."/>
            <person name="Wang C."/>
            <person name="Pandey M.K."/>
            <person name="Ge S."/>
            <person name="Xu Q."/>
            <person name="Li N."/>
            <person name="Li G."/>
            <person name="Huang Y."/>
            <person name="Saxena R.K."/>
            <person name="Ji Y."/>
            <person name="Li M."/>
            <person name="Yan X."/>
            <person name="He Y."/>
            <person name="Liu Y."/>
            <person name="Wang X."/>
            <person name="Xiang C."/>
            <person name="Varshney R.K."/>
            <person name="Ding H."/>
            <person name="Gao S."/>
            <person name="Zong X."/>
        </authorList>
    </citation>
    <scope>NUCLEOTIDE SEQUENCE [LARGE SCALE GENOMIC DNA]</scope>
    <source>
        <strain evidence="2 3">cv. Zhongwan 6</strain>
    </source>
</reference>
<dbReference type="AlphaFoldDB" id="A0A9D5AMJ9"/>
<dbReference type="Gramene" id="Psat05G0725300-T1">
    <property type="protein sequence ID" value="KAI5412509.1"/>
    <property type="gene ID" value="KIW84_057253"/>
</dbReference>
<evidence type="ECO:0000313" key="2">
    <source>
        <dbReference type="EMBL" id="KAI5412509.1"/>
    </source>
</evidence>
<evidence type="ECO:0000313" key="3">
    <source>
        <dbReference type="Proteomes" id="UP001058974"/>
    </source>
</evidence>
<organism evidence="2 3">
    <name type="scientific">Pisum sativum</name>
    <name type="common">Garden pea</name>
    <name type="synonym">Lathyrus oleraceus</name>
    <dbReference type="NCBI Taxonomy" id="3888"/>
    <lineage>
        <taxon>Eukaryota</taxon>
        <taxon>Viridiplantae</taxon>
        <taxon>Streptophyta</taxon>
        <taxon>Embryophyta</taxon>
        <taxon>Tracheophyta</taxon>
        <taxon>Spermatophyta</taxon>
        <taxon>Magnoliopsida</taxon>
        <taxon>eudicotyledons</taxon>
        <taxon>Gunneridae</taxon>
        <taxon>Pentapetalae</taxon>
        <taxon>rosids</taxon>
        <taxon>fabids</taxon>
        <taxon>Fabales</taxon>
        <taxon>Fabaceae</taxon>
        <taxon>Papilionoideae</taxon>
        <taxon>50 kb inversion clade</taxon>
        <taxon>NPAAA clade</taxon>
        <taxon>Hologalegina</taxon>
        <taxon>IRL clade</taxon>
        <taxon>Fabeae</taxon>
        <taxon>Lathyrus</taxon>
    </lineage>
</organism>
<keyword evidence="3" id="KW-1185">Reference proteome</keyword>
<gene>
    <name evidence="2" type="ORF">KIW84_057253</name>
</gene>